<proteinExistence type="predicted"/>
<accession>A0AA38I131</accession>
<comment type="caution">
    <text evidence="4">The sequence shown here is derived from an EMBL/GenBank/DDBJ whole genome shotgun (WGS) entry which is preliminary data.</text>
</comment>
<organism evidence="4 5">
    <name type="scientific">Zophobas morio</name>
    <dbReference type="NCBI Taxonomy" id="2755281"/>
    <lineage>
        <taxon>Eukaryota</taxon>
        <taxon>Metazoa</taxon>
        <taxon>Ecdysozoa</taxon>
        <taxon>Arthropoda</taxon>
        <taxon>Hexapoda</taxon>
        <taxon>Insecta</taxon>
        <taxon>Pterygota</taxon>
        <taxon>Neoptera</taxon>
        <taxon>Endopterygota</taxon>
        <taxon>Coleoptera</taxon>
        <taxon>Polyphaga</taxon>
        <taxon>Cucujiformia</taxon>
        <taxon>Tenebrionidae</taxon>
        <taxon>Zophobas</taxon>
    </lineage>
</organism>
<keyword evidence="5" id="KW-1185">Reference proteome</keyword>
<gene>
    <name evidence="4" type="ORF">Zmor_024577</name>
</gene>
<dbReference type="SMART" id="SM00248">
    <property type="entry name" value="ANK"/>
    <property type="match status" value="5"/>
</dbReference>
<evidence type="ECO:0000256" key="3">
    <source>
        <dbReference type="PROSITE-ProRule" id="PRU00023"/>
    </source>
</evidence>
<dbReference type="SUPFAM" id="SSF48403">
    <property type="entry name" value="Ankyrin repeat"/>
    <property type="match status" value="1"/>
</dbReference>
<evidence type="ECO:0000256" key="1">
    <source>
        <dbReference type="ARBA" id="ARBA00022737"/>
    </source>
</evidence>
<keyword evidence="2 3" id="KW-0040">ANK repeat</keyword>
<dbReference type="EMBL" id="JALNTZ010000007">
    <property type="protein sequence ID" value="KAJ3647027.1"/>
    <property type="molecule type" value="Genomic_DNA"/>
</dbReference>
<dbReference type="InterPro" id="IPR002110">
    <property type="entry name" value="Ankyrin_rpt"/>
</dbReference>
<dbReference type="Pfam" id="PF12796">
    <property type="entry name" value="Ank_2"/>
    <property type="match status" value="1"/>
</dbReference>
<dbReference type="InterPro" id="IPR036770">
    <property type="entry name" value="Ankyrin_rpt-contain_sf"/>
</dbReference>
<dbReference type="Gene3D" id="1.25.40.20">
    <property type="entry name" value="Ankyrin repeat-containing domain"/>
    <property type="match status" value="1"/>
</dbReference>
<evidence type="ECO:0000256" key="2">
    <source>
        <dbReference type="ARBA" id="ARBA00023043"/>
    </source>
</evidence>
<dbReference type="PROSITE" id="PS50088">
    <property type="entry name" value="ANK_REPEAT"/>
    <property type="match status" value="1"/>
</dbReference>
<evidence type="ECO:0000313" key="5">
    <source>
        <dbReference type="Proteomes" id="UP001168821"/>
    </source>
</evidence>
<dbReference type="Proteomes" id="UP001168821">
    <property type="component" value="Unassembled WGS sequence"/>
</dbReference>
<sequence>MSSSDFEDSYDHDDYRPIYYRSNERPPPLIKKKSRLISAAAHGQLEIFSDLLDSPKWYNVRDVSGNNLLQIAVIQERIKVFDYLLSIPDFPLDFKNKEGETALALALDDAANNDIWRDEYITYELIKKGACIDEVCFEGYSPLHRAIERQYHKSAKLLIERGADVNCLNFCHKTPLDMSVYMRQSELVIMLLAYGAQPVVSHFALSVLHCNSFEAQQTISVHL</sequence>
<reference evidence="4" key="1">
    <citation type="journal article" date="2023" name="G3 (Bethesda)">
        <title>Whole genome assemblies of Zophobas morio and Tenebrio molitor.</title>
        <authorList>
            <person name="Kaur S."/>
            <person name="Stinson S.A."/>
            <person name="diCenzo G.C."/>
        </authorList>
    </citation>
    <scope>NUCLEOTIDE SEQUENCE</scope>
    <source>
        <strain evidence="4">QUZm001</strain>
    </source>
</reference>
<dbReference type="PROSITE" id="PS50297">
    <property type="entry name" value="ANK_REP_REGION"/>
    <property type="match status" value="1"/>
</dbReference>
<protein>
    <submittedName>
        <fullName evidence="4">Uncharacterized protein</fullName>
    </submittedName>
</protein>
<evidence type="ECO:0000313" key="4">
    <source>
        <dbReference type="EMBL" id="KAJ3647027.1"/>
    </source>
</evidence>
<dbReference type="PANTHER" id="PTHR24198:SF165">
    <property type="entry name" value="ANKYRIN REPEAT-CONTAINING PROTEIN-RELATED"/>
    <property type="match status" value="1"/>
</dbReference>
<dbReference type="PANTHER" id="PTHR24198">
    <property type="entry name" value="ANKYRIN REPEAT AND PROTEIN KINASE DOMAIN-CONTAINING PROTEIN"/>
    <property type="match status" value="1"/>
</dbReference>
<dbReference type="AlphaFoldDB" id="A0AA38I131"/>
<feature type="repeat" description="ANK" evidence="3">
    <location>
        <begin position="138"/>
        <end position="170"/>
    </location>
</feature>
<name>A0AA38I131_9CUCU</name>
<keyword evidence="1" id="KW-0677">Repeat</keyword>